<dbReference type="Proteomes" id="UP000626109">
    <property type="component" value="Unassembled WGS sequence"/>
</dbReference>
<dbReference type="GO" id="GO:0005737">
    <property type="term" value="C:cytoplasm"/>
    <property type="evidence" value="ECO:0007669"/>
    <property type="project" value="UniProtKB-SubCell"/>
</dbReference>
<dbReference type="EMBL" id="CAJNNW010011914">
    <property type="protein sequence ID" value="CAE8653742.1"/>
    <property type="molecule type" value="Genomic_DNA"/>
</dbReference>
<dbReference type="PANTHER" id="PTHR20884">
    <property type="entry name" value="GDP-D-GLUCOSE PHOSPHORYLASE 1"/>
    <property type="match status" value="1"/>
</dbReference>
<dbReference type="GO" id="GO:0016787">
    <property type="term" value="F:hydrolase activity"/>
    <property type="evidence" value="ECO:0007669"/>
    <property type="project" value="UniProtKB-KW"/>
</dbReference>
<dbReference type="InterPro" id="IPR058866">
    <property type="entry name" value="GDPGP1_N"/>
</dbReference>
<protein>
    <recommendedName>
        <fullName evidence="1">GDPGP1-like N-terminal domain-containing protein</fullName>
    </recommendedName>
</protein>
<dbReference type="PANTHER" id="PTHR20884:SF8">
    <property type="entry name" value="GDP-D-GLUCOSE PHOSPHORYLASE 1"/>
    <property type="match status" value="1"/>
</dbReference>
<dbReference type="InterPro" id="IPR026506">
    <property type="entry name" value="GDPGP"/>
</dbReference>
<gene>
    <name evidence="2" type="ORF">PGLA2088_LOCUS10597</name>
</gene>
<proteinExistence type="predicted"/>
<dbReference type="GO" id="GO:0006006">
    <property type="term" value="P:glucose metabolic process"/>
    <property type="evidence" value="ECO:0007669"/>
    <property type="project" value="TreeGrafter"/>
</dbReference>
<evidence type="ECO:0000259" key="1">
    <source>
        <dbReference type="Pfam" id="PF26217"/>
    </source>
</evidence>
<dbReference type="GO" id="GO:0080048">
    <property type="term" value="F:GDP-D-glucose phosphorylase activity"/>
    <property type="evidence" value="ECO:0007669"/>
    <property type="project" value="UniProtKB-EC"/>
</dbReference>
<evidence type="ECO:0000313" key="2">
    <source>
        <dbReference type="EMBL" id="CAE8653742.1"/>
    </source>
</evidence>
<comment type="caution">
    <text evidence="2">The sequence shown here is derived from an EMBL/GenBank/DDBJ whole genome shotgun (WGS) entry which is preliminary data.</text>
</comment>
<name>A0A813IQ32_POLGL</name>
<dbReference type="Pfam" id="PF26217">
    <property type="entry name" value="GDPGP1_N"/>
    <property type="match status" value="1"/>
</dbReference>
<organism evidence="2 3">
    <name type="scientific">Polarella glacialis</name>
    <name type="common">Dinoflagellate</name>
    <dbReference type="NCBI Taxonomy" id="89957"/>
    <lineage>
        <taxon>Eukaryota</taxon>
        <taxon>Sar</taxon>
        <taxon>Alveolata</taxon>
        <taxon>Dinophyceae</taxon>
        <taxon>Suessiales</taxon>
        <taxon>Suessiaceae</taxon>
        <taxon>Polarella</taxon>
    </lineage>
</organism>
<dbReference type="GO" id="GO:0005085">
    <property type="term" value="F:guanyl-nucleotide exchange factor activity"/>
    <property type="evidence" value="ECO:0007669"/>
    <property type="project" value="UniProtKB-KW"/>
</dbReference>
<accession>A0A813IQ32</accession>
<dbReference type="AlphaFoldDB" id="A0A813IQ32"/>
<feature type="non-terminal residue" evidence="2">
    <location>
        <position position="115"/>
    </location>
</feature>
<feature type="non-terminal residue" evidence="2">
    <location>
        <position position="1"/>
    </location>
</feature>
<feature type="domain" description="GDPGP1-like N-terminal" evidence="1">
    <location>
        <begin position="9"/>
        <end position="114"/>
    </location>
</feature>
<reference evidence="2" key="1">
    <citation type="submission" date="2021-02" db="EMBL/GenBank/DDBJ databases">
        <authorList>
            <person name="Dougan E. K."/>
            <person name="Rhodes N."/>
            <person name="Thang M."/>
            <person name="Chan C."/>
        </authorList>
    </citation>
    <scope>NUCLEOTIDE SEQUENCE</scope>
</reference>
<evidence type="ECO:0000313" key="3">
    <source>
        <dbReference type="Proteomes" id="UP000626109"/>
    </source>
</evidence>
<sequence length="115" mass="12709">VVLQRFRREQAAGGLPQSDPSRIQRRRIPGRFNFIGQFLEGHFAGKRKSVPSTDGSENKVVLPFDPSAVFDFTKVDEREQLLQFSGLEADGIDGAVLINTSPLAVGHVLLLPRPQ</sequence>
<dbReference type="GO" id="GO:0000166">
    <property type="term" value="F:nucleotide binding"/>
    <property type="evidence" value="ECO:0007669"/>
    <property type="project" value="UniProtKB-KW"/>
</dbReference>